<dbReference type="InterPro" id="IPR036249">
    <property type="entry name" value="Thioredoxin-like_sf"/>
</dbReference>
<dbReference type="Gene3D" id="3.50.50.60">
    <property type="entry name" value="FAD/NAD(P)-binding domain"/>
    <property type="match status" value="2"/>
</dbReference>
<protein>
    <submittedName>
        <fullName evidence="5">FAD-dependent oxidoreductase</fullName>
    </submittedName>
</protein>
<evidence type="ECO:0000313" key="6">
    <source>
        <dbReference type="Proteomes" id="UP000823904"/>
    </source>
</evidence>
<dbReference type="PRINTS" id="PR00469">
    <property type="entry name" value="PNDRDTASEII"/>
</dbReference>
<dbReference type="Pfam" id="PF07992">
    <property type="entry name" value="Pyr_redox_2"/>
    <property type="match status" value="1"/>
</dbReference>
<dbReference type="GO" id="GO:0016491">
    <property type="term" value="F:oxidoreductase activity"/>
    <property type="evidence" value="ECO:0007669"/>
    <property type="project" value="UniProtKB-KW"/>
</dbReference>
<dbReference type="InterPro" id="IPR017561">
    <property type="entry name" value="AhpF_homologue_put"/>
</dbReference>
<sequence length="545" mass="60176">MEIEKNLYDAVIVGGGPAGLSAAIYLARAKYRVLVVAKDGTGGQISITSEVVNYPGIEKISGKELTASMRRQAENFGAEFVTGEVLHMELEKEIKEIKTTRGDYKALGVVLATGANPRKIGFKGEREFQGRGVAYCATCDGEFFTGKKVFVIGGGFAAVEEAIFLTRYAREVTILVRGDSFSCAKSVSDRLENYDKIEVKFHTELVEADGDQLVTRAEFYNNQTKETWEYEAGADGNFGIFVFAGYVPNTEWIGPEVEKNEQGYLLTDSNQKTNLDGVYAAGDVCVKQLRQVVTAVSDGASAATALEKAAAELHTKLNLPDLVQEKTAETAVEDETPGLQENGFFDASIYRQLEPVFRKFEQKVKIRAWLDDQPLSGEIRGFLRELTGMTDQVTWEEIKGSEGRAPMLPAMELCYENGQSSGIWFHGVPGGHEFNSFVVALYNTAGPGQEISPELEERIRKIDQPVNIKVLVSLSCTMCPELVMASQKAASVSDKIEAEMFDLMHYSELKEKYQLMSVPCMIINDKDVYFGKKNLEELIGILEGE</sequence>
<dbReference type="NCBIfam" id="TIGR03143">
    <property type="entry name" value="AhpF_homolog"/>
    <property type="match status" value="1"/>
</dbReference>
<dbReference type="Proteomes" id="UP000823904">
    <property type="component" value="Unassembled WGS sequence"/>
</dbReference>
<accession>A0A9D2PFU4</accession>
<gene>
    <name evidence="5" type="ORF">H9754_05455</name>
</gene>
<keyword evidence="1" id="KW-0285">Flavoprotein</keyword>
<dbReference type="InterPro" id="IPR050097">
    <property type="entry name" value="Ferredoxin-NADP_redctase_2"/>
</dbReference>
<evidence type="ECO:0000256" key="1">
    <source>
        <dbReference type="ARBA" id="ARBA00022630"/>
    </source>
</evidence>
<dbReference type="PRINTS" id="PR00368">
    <property type="entry name" value="FADPNR"/>
</dbReference>
<dbReference type="InterPro" id="IPR036188">
    <property type="entry name" value="FAD/NAD-bd_sf"/>
</dbReference>
<comment type="caution">
    <text evidence="5">The sequence shown here is derived from an EMBL/GenBank/DDBJ whole genome shotgun (WGS) entry which is preliminary data.</text>
</comment>
<dbReference type="Gene3D" id="3.40.30.80">
    <property type="match status" value="1"/>
</dbReference>
<reference evidence="5" key="1">
    <citation type="journal article" date="2021" name="PeerJ">
        <title>Extensive microbial diversity within the chicken gut microbiome revealed by metagenomics and culture.</title>
        <authorList>
            <person name="Gilroy R."/>
            <person name="Ravi A."/>
            <person name="Getino M."/>
            <person name="Pursley I."/>
            <person name="Horton D.L."/>
            <person name="Alikhan N.F."/>
            <person name="Baker D."/>
            <person name="Gharbi K."/>
            <person name="Hall N."/>
            <person name="Watson M."/>
            <person name="Adriaenssens E.M."/>
            <person name="Foster-Nyarko E."/>
            <person name="Jarju S."/>
            <person name="Secka A."/>
            <person name="Antonio M."/>
            <person name="Oren A."/>
            <person name="Chaudhuri R.R."/>
            <person name="La Ragione R."/>
            <person name="Hildebrand F."/>
            <person name="Pallen M.J."/>
        </authorList>
    </citation>
    <scope>NUCLEOTIDE SEQUENCE</scope>
    <source>
        <strain evidence="5">ChiSjej3B21-8574</strain>
    </source>
</reference>
<organism evidence="5 6">
    <name type="scientific">Candidatus Anaerostipes avistercoris</name>
    <dbReference type="NCBI Taxonomy" id="2838462"/>
    <lineage>
        <taxon>Bacteria</taxon>
        <taxon>Bacillati</taxon>
        <taxon>Bacillota</taxon>
        <taxon>Clostridia</taxon>
        <taxon>Lachnospirales</taxon>
        <taxon>Lachnospiraceae</taxon>
        <taxon>Anaerostipes</taxon>
    </lineage>
</organism>
<proteinExistence type="predicted"/>
<reference evidence="5" key="2">
    <citation type="submission" date="2021-04" db="EMBL/GenBank/DDBJ databases">
        <authorList>
            <person name="Gilroy R."/>
        </authorList>
    </citation>
    <scope>NUCLEOTIDE SEQUENCE</scope>
    <source>
        <strain evidence="5">ChiSjej3B21-8574</strain>
    </source>
</reference>
<dbReference type="SUPFAM" id="SSF51905">
    <property type="entry name" value="FAD/NAD(P)-binding domain"/>
    <property type="match status" value="1"/>
</dbReference>
<name>A0A9D2PFU4_9FIRM</name>
<evidence type="ECO:0000313" key="5">
    <source>
        <dbReference type="EMBL" id="HJC50016.1"/>
    </source>
</evidence>
<dbReference type="PROSITE" id="PS51354">
    <property type="entry name" value="GLUTAREDOXIN_2"/>
    <property type="match status" value="1"/>
</dbReference>
<feature type="domain" description="FAD/NAD(P)-binding" evidence="3">
    <location>
        <begin position="8"/>
        <end position="299"/>
    </location>
</feature>
<evidence type="ECO:0000256" key="2">
    <source>
        <dbReference type="ARBA" id="ARBA00023002"/>
    </source>
</evidence>
<evidence type="ECO:0000259" key="4">
    <source>
        <dbReference type="Pfam" id="PF13192"/>
    </source>
</evidence>
<dbReference type="AlphaFoldDB" id="A0A9D2PFU4"/>
<dbReference type="InterPro" id="IPR012336">
    <property type="entry name" value="Thioredoxin-like_fold"/>
</dbReference>
<dbReference type="SUPFAM" id="SSF52833">
    <property type="entry name" value="Thioredoxin-like"/>
    <property type="match status" value="2"/>
</dbReference>
<feature type="domain" description="Thioredoxin-like fold" evidence="4">
    <location>
        <begin position="466"/>
        <end position="539"/>
    </location>
</feature>
<dbReference type="EMBL" id="DWWD01000022">
    <property type="protein sequence ID" value="HJC50016.1"/>
    <property type="molecule type" value="Genomic_DNA"/>
</dbReference>
<dbReference type="Pfam" id="PF13192">
    <property type="entry name" value="Thioredoxin_3"/>
    <property type="match status" value="1"/>
</dbReference>
<dbReference type="InterPro" id="IPR023753">
    <property type="entry name" value="FAD/NAD-binding_dom"/>
</dbReference>
<dbReference type="CDD" id="cd02974">
    <property type="entry name" value="AhpF_NTD_N"/>
    <property type="match status" value="1"/>
</dbReference>
<dbReference type="PANTHER" id="PTHR48105">
    <property type="entry name" value="THIOREDOXIN REDUCTASE 1-RELATED-RELATED"/>
    <property type="match status" value="1"/>
</dbReference>
<dbReference type="InterPro" id="IPR044142">
    <property type="entry name" value="AhpF_NTD_N"/>
</dbReference>
<keyword evidence="2" id="KW-0560">Oxidoreductase</keyword>
<evidence type="ECO:0000259" key="3">
    <source>
        <dbReference type="Pfam" id="PF07992"/>
    </source>
</evidence>